<dbReference type="RefSeq" id="WP_066263971.1">
    <property type="nucleotide sequence ID" value="NZ_JARMAB010000020.1"/>
</dbReference>
<proteinExistence type="predicted"/>
<dbReference type="SUPFAM" id="SSF46689">
    <property type="entry name" value="Homeodomain-like"/>
    <property type="match status" value="1"/>
</dbReference>
<protein>
    <submittedName>
        <fullName evidence="1">TetR/AcrR family transcriptional regulator</fullName>
    </submittedName>
</protein>
<sequence length="151" mass="17218">MSIHRTVRKHCQNHTVLNGAFTFLLFGSEDCITKSKKSGDDTHAAHVGKGQFYHYFSSKYKLGLAVVGDLIQEWDQQLIAGILQSTDNPKSKLNKMLEWAITFHAGMENKPGCPIGNLAIEMCEHDETFRLKIQPFFDHLIGDRSSFRRYD</sequence>
<dbReference type="Gene3D" id="1.10.357.10">
    <property type="entry name" value="Tetracycline Repressor, domain 2"/>
    <property type="match status" value="1"/>
</dbReference>
<dbReference type="EMBL" id="JARMAB010000020">
    <property type="protein sequence ID" value="MED1204148.1"/>
    <property type="molecule type" value="Genomic_DNA"/>
</dbReference>
<dbReference type="InterPro" id="IPR009057">
    <property type="entry name" value="Homeodomain-like_sf"/>
</dbReference>
<comment type="caution">
    <text evidence="1">The sequence shown here is derived from an EMBL/GenBank/DDBJ whole genome shotgun (WGS) entry which is preliminary data.</text>
</comment>
<organism evidence="1 2">
    <name type="scientific">Heyndrickxia acidicola</name>
    <dbReference type="NCBI Taxonomy" id="209389"/>
    <lineage>
        <taxon>Bacteria</taxon>
        <taxon>Bacillati</taxon>
        <taxon>Bacillota</taxon>
        <taxon>Bacilli</taxon>
        <taxon>Bacillales</taxon>
        <taxon>Bacillaceae</taxon>
        <taxon>Heyndrickxia</taxon>
    </lineage>
</organism>
<dbReference type="InterPro" id="IPR036271">
    <property type="entry name" value="Tet_transcr_reg_TetR-rel_C_sf"/>
</dbReference>
<dbReference type="Proteomes" id="UP001341444">
    <property type="component" value="Unassembled WGS sequence"/>
</dbReference>
<evidence type="ECO:0000313" key="2">
    <source>
        <dbReference type="Proteomes" id="UP001341444"/>
    </source>
</evidence>
<gene>
    <name evidence="1" type="ORF">P4T90_13925</name>
</gene>
<reference evidence="1 2" key="1">
    <citation type="submission" date="2023-03" db="EMBL/GenBank/DDBJ databases">
        <title>Bacillus Genome Sequencing.</title>
        <authorList>
            <person name="Dunlap C."/>
        </authorList>
    </citation>
    <scope>NUCLEOTIDE SEQUENCE [LARGE SCALE GENOMIC DNA]</scope>
    <source>
        <strain evidence="1 2">B-23453</strain>
    </source>
</reference>
<dbReference type="SUPFAM" id="SSF48498">
    <property type="entry name" value="Tetracyclin repressor-like, C-terminal domain"/>
    <property type="match status" value="1"/>
</dbReference>
<keyword evidence="2" id="KW-1185">Reference proteome</keyword>
<accession>A0ABU6MKH5</accession>
<evidence type="ECO:0000313" key="1">
    <source>
        <dbReference type="EMBL" id="MED1204148.1"/>
    </source>
</evidence>
<name>A0ABU6MKH5_9BACI</name>